<evidence type="ECO:0000259" key="1">
    <source>
        <dbReference type="Pfam" id="PF12728"/>
    </source>
</evidence>
<feature type="domain" description="Helix-turn-helix" evidence="1">
    <location>
        <begin position="4"/>
        <end position="53"/>
    </location>
</feature>
<dbReference type="Proteomes" id="UP001321249">
    <property type="component" value="Unassembled WGS sequence"/>
</dbReference>
<gene>
    <name evidence="2" type="ORF">GKO46_04735</name>
    <name evidence="3" type="ORF">GKO48_04525</name>
</gene>
<evidence type="ECO:0000313" key="4">
    <source>
        <dbReference type="Proteomes" id="UP001219901"/>
    </source>
</evidence>
<sequence>MEKVLTVVEARRELKISHTKMYELLLSGKVHSFRIGRLRRIRKSALDDFINRQLLEEGFDPNDSEEIKA</sequence>
<dbReference type="EMBL" id="CP046147">
    <property type="protein sequence ID" value="WFG38909.1"/>
    <property type="molecule type" value="Genomic_DNA"/>
</dbReference>
<dbReference type="EMBL" id="WMBE01000001">
    <property type="protein sequence ID" value="MDG0866377.1"/>
    <property type="molecule type" value="Genomic_DNA"/>
</dbReference>
<name>A0AAJ5ZF10_9CHLR</name>
<dbReference type="Proteomes" id="UP001219901">
    <property type="component" value="Chromosome"/>
</dbReference>
<organism evidence="3 4">
    <name type="scientific">Candidatus Lucifugimonas marina</name>
    <dbReference type="NCBI Taxonomy" id="3038979"/>
    <lineage>
        <taxon>Bacteria</taxon>
        <taxon>Bacillati</taxon>
        <taxon>Chloroflexota</taxon>
        <taxon>Dehalococcoidia</taxon>
        <taxon>SAR202 cluster</taxon>
        <taxon>Candidatus Lucifugimonadales</taxon>
        <taxon>Candidatus Lucifugimonadaceae</taxon>
        <taxon>Candidatus Lucifugimonas</taxon>
    </lineage>
</organism>
<keyword evidence="4" id="KW-1185">Reference proteome</keyword>
<reference evidence="4" key="3">
    <citation type="submission" date="2023-06" db="EMBL/GenBank/DDBJ databases">
        <title>Pangenomics reveal diversification of enzyme families and niche specialization in globally abundant SAR202 bacteria.</title>
        <authorList>
            <person name="Saw J.H.W."/>
        </authorList>
    </citation>
    <scope>NUCLEOTIDE SEQUENCE [LARGE SCALE GENOMIC DNA]</scope>
    <source>
        <strain evidence="4">JH1073</strain>
    </source>
</reference>
<proteinExistence type="predicted"/>
<dbReference type="InterPro" id="IPR041657">
    <property type="entry name" value="HTH_17"/>
</dbReference>
<evidence type="ECO:0000313" key="2">
    <source>
        <dbReference type="EMBL" id="MDG0866377.1"/>
    </source>
</evidence>
<evidence type="ECO:0000313" key="3">
    <source>
        <dbReference type="EMBL" id="WFG38909.1"/>
    </source>
</evidence>
<dbReference type="RefSeq" id="WP_342822187.1">
    <property type="nucleotide sequence ID" value="NZ_CP046147.1"/>
</dbReference>
<dbReference type="Pfam" id="PF12728">
    <property type="entry name" value="HTH_17"/>
    <property type="match status" value="1"/>
</dbReference>
<dbReference type="NCBIfam" id="TIGR01764">
    <property type="entry name" value="excise"/>
    <property type="match status" value="1"/>
</dbReference>
<dbReference type="GO" id="GO:0003677">
    <property type="term" value="F:DNA binding"/>
    <property type="evidence" value="ECO:0007669"/>
    <property type="project" value="InterPro"/>
</dbReference>
<dbReference type="InterPro" id="IPR010093">
    <property type="entry name" value="SinI_DNA-bd"/>
</dbReference>
<accession>A0AAJ5ZF10</accession>
<reference evidence="4 5" key="1">
    <citation type="submission" date="2019-11" db="EMBL/GenBank/DDBJ databases">
        <authorList>
            <person name="Cho J.-C."/>
        </authorList>
    </citation>
    <scope>NUCLEOTIDE SEQUENCE [LARGE SCALE GENOMIC DNA]</scope>
    <source>
        <strain evidence="3 4">JH1073</strain>
        <strain evidence="2 5">JH702</strain>
    </source>
</reference>
<protein>
    <submittedName>
        <fullName evidence="3">Helix-turn-helix domain-containing protein</fullName>
    </submittedName>
</protein>
<dbReference type="AlphaFoldDB" id="A0AAJ5ZF10"/>
<reference evidence="3" key="2">
    <citation type="journal article" date="2023" name="Nat. Commun.">
        <title>Cultivation of marine bacteria of the SAR202 clade.</title>
        <authorList>
            <person name="Lim Y."/>
            <person name="Seo J.H."/>
            <person name="Giovannoni S.J."/>
            <person name="Kang I."/>
            <person name="Cho J.C."/>
        </authorList>
    </citation>
    <scope>NUCLEOTIDE SEQUENCE</scope>
    <source>
        <strain evidence="3">JH1073</strain>
    </source>
</reference>
<evidence type="ECO:0000313" key="5">
    <source>
        <dbReference type="Proteomes" id="UP001321249"/>
    </source>
</evidence>